<evidence type="ECO:0000256" key="8">
    <source>
        <dbReference type="ARBA" id="ARBA00023136"/>
    </source>
</evidence>
<comment type="similarity">
    <text evidence="2 10">Belongs to the ABC transporter superfamily.</text>
</comment>
<dbReference type="InterPro" id="IPR003593">
    <property type="entry name" value="AAA+_ATPase"/>
</dbReference>
<comment type="function">
    <text evidence="10">Part of an ABC transporter complex. Responsible for energy coupling to the transport system.</text>
</comment>
<evidence type="ECO:0000256" key="4">
    <source>
        <dbReference type="ARBA" id="ARBA00022475"/>
    </source>
</evidence>
<keyword evidence="5 10" id="KW-0547">Nucleotide-binding</keyword>
<dbReference type="GO" id="GO:0042626">
    <property type="term" value="F:ATPase-coupled transmembrane transporter activity"/>
    <property type="evidence" value="ECO:0007669"/>
    <property type="project" value="TreeGrafter"/>
</dbReference>
<keyword evidence="3 10" id="KW-0813">Transport</keyword>
<dbReference type="InterPro" id="IPR027417">
    <property type="entry name" value="P-loop_NTPase"/>
</dbReference>
<evidence type="ECO:0000256" key="9">
    <source>
        <dbReference type="ARBA" id="ARBA00025157"/>
    </source>
</evidence>
<evidence type="ECO:0000313" key="12">
    <source>
        <dbReference type="Proteomes" id="UP000515561"/>
    </source>
</evidence>
<dbReference type="GO" id="GO:0006824">
    <property type="term" value="P:cobalt ion transport"/>
    <property type="evidence" value="ECO:0007669"/>
    <property type="project" value="InterPro"/>
</dbReference>
<dbReference type="NCBIfam" id="TIGR01166">
    <property type="entry name" value="cbiO"/>
    <property type="match status" value="1"/>
</dbReference>
<dbReference type="GO" id="GO:0005524">
    <property type="term" value="F:ATP binding"/>
    <property type="evidence" value="ECO:0007669"/>
    <property type="project" value="UniProtKB-UniRule"/>
</dbReference>
<dbReference type="Proteomes" id="UP000515561">
    <property type="component" value="Chromosome"/>
</dbReference>
<dbReference type="GO" id="GO:0043190">
    <property type="term" value="C:ATP-binding cassette (ABC) transporter complex"/>
    <property type="evidence" value="ECO:0007669"/>
    <property type="project" value="TreeGrafter"/>
</dbReference>
<dbReference type="Pfam" id="PF00005">
    <property type="entry name" value="ABC_tran"/>
    <property type="match status" value="1"/>
</dbReference>
<dbReference type="PANTHER" id="PTHR43553">
    <property type="entry name" value="HEAVY METAL TRANSPORTER"/>
    <property type="match status" value="1"/>
</dbReference>
<dbReference type="InterPro" id="IPR005876">
    <property type="entry name" value="Co_trans_ATP-bd"/>
</dbReference>
<dbReference type="EMBL" id="AP023367">
    <property type="protein sequence ID" value="BCJ96404.1"/>
    <property type="molecule type" value="Genomic_DNA"/>
</dbReference>
<comment type="function">
    <text evidence="9">Probably part of an ABC transporter complex. Responsible for energy coupling to the transport system.</text>
</comment>
<protein>
    <recommendedName>
        <fullName evidence="10">ABC transporter ATP-binding protein</fullName>
    </recommendedName>
</protein>
<keyword evidence="12" id="KW-1185">Reference proteome</keyword>
<evidence type="ECO:0000256" key="2">
    <source>
        <dbReference type="ARBA" id="ARBA00005417"/>
    </source>
</evidence>
<keyword evidence="6 10" id="KW-0067">ATP-binding</keyword>
<dbReference type="SUPFAM" id="SSF52540">
    <property type="entry name" value="P-loop containing nucleoside triphosphate hydrolases"/>
    <property type="match status" value="1"/>
</dbReference>
<evidence type="ECO:0000256" key="1">
    <source>
        <dbReference type="ARBA" id="ARBA00004202"/>
    </source>
</evidence>
<organism evidence="11 12">
    <name type="scientific">Anaerocolumna cellulosilytica</name>
    <dbReference type="NCBI Taxonomy" id="433286"/>
    <lineage>
        <taxon>Bacteria</taxon>
        <taxon>Bacillati</taxon>
        <taxon>Bacillota</taxon>
        <taxon>Clostridia</taxon>
        <taxon>Lachnospirales</taxon>
        <taxon>Lachnospiraceae</taxon>
        <taxon>Anaerocolumna</taxon>
    </lineage>
</organism>
<evidence type="ECO:0000313" key="11">
    <source>
        <dbReference type="EMBL" id="BCJ96404.1"/>
    </source>
</evidence>
<reference evidence="11 12" key="1">
    <citation type="journal article" date="2016" name="Int. J. Syst. Evol. Microbiol.">
        <title>Descriptions of Anaerotaenia torta gen. nov., sp. nov. and Anaerocolumna cellulosilytica gen. nov., sp. nov. isolated from a methanogenic reactor of cattle waste.</title>
        <authorList>
            <person name="Uek A."/>
            <person name="Ohtaki Y."/>
            <person name="Kaku N."/>
            <person name="Ueki K."/>
        </authorList>
    </citation>
    <scope>NUCLEOTIDE SEQUENCE [LARGE SCALE GENOMIC DNA]</scope>
    <source>
        <strain evidence="11 12">SN021</strain>
    </source>
</reference>
<gene>
    <name evidence="11" type="ORF">acsn021_39730</name>
</gene>
<keyword evidence="7" id="KW-1278">Translocase</keyword>
<accession>A0A6S6R0G4</accession>
<comment type="subcellular location">
    <subcellularLocation>
        <location evidence="1 10">Cell membrane</location>
        <topology evidence="1 10">Peripheral membrane protein</topology>
    </subcellularLocation>
</comment>
<evidence type="ECO:0000256" key="5">
    <source>
        <dbReference type="ARBA" id="ARBA00022741"/>
    </source>
</evidence>
<dbReference type="CDD" id="cd03225">
    <property type="entry name" value="ABC_cobalt_CbiO_domain1"/>
    <property type="match status" value="1"/>
</dbReference>
<dbReference type="Gene3D" id="3.40.50.300">
    <property type="entry name" value="P-loop containing nucleotide triphosphate hydrolases"/>
    <property type="match status" value="1"/>
</dbReference>
<name>A0A6S6R0G4_9FIRM</name>
<proteinExistence type="inferred from homology"/>
<keyword evidence="8 10" id="KW-0472">Membrane</keyword>
<dbReference type="InterPro" id="IPR003439">
    <property type="entry name" value="ABC_transporter-like_ATP-bd"/>
</dbReference>
<dbReference type="InterPro" id="IPR015856">
    <property type="entry name" value="ABC_transpr_CbiO/EcfA_su"/>
</dbReference>
<dbReference type="AlphaFoldDB" id="A0A6S6R0G4"/>
<evidence type="ECO:0000256" key="3">
    <source>
        <dbReference type="ARBA" id="ARBA00022448"/>
    </source>
</evidence>
<evidence type="ECO:0000256" key="10">
    <source>
        <dbReference type="RuleBase" id="RU364103"/>
    </source>
</evidence>
<keyword evidence="4 10" id="KW-1003">Cell membrane</keyword>
<dbReference type="PROSITE" id="PS50893">
    <property type="entry name" value="ABC_TRANSPORTER_2"/>
    <property type="match status" value="1"/>
</dbReference>
<dbReference type="PANTHER" id="PTHR43553:SF24">
    <property type="entry name" value="ENERGY-COUPLING FACTOR TRANSPORTER ATP-BINDING PROTEIN ECFA1"/>
    <property type="match status" value="1"/>
</dbReference>
<dbReference type="GO" id="GO:0016887">
    <property type="term" value="F:ATP hydrolysis activity"/>
    <property type="evidence" value="ECO:0007669"/>
    <property type="project" value="InterPro"/>
</dbReference>
<dbReference type="RefSeq" id="WP_243167893.1">
    <property type="nucleotide sequence ID" value="NZ_AP023367.1"/>
</dbReference>
<dbReference type="InterPro" id="IPR050095">
    <property type="entry name" value="ECF_ABC_transporter_ATP-bd"/>
</dbReference>
<dbReference type="KEGG" id="acel:acsn021_39730"/>
<dbReference type="FunFam" id="3.40.50.300:FF:000224">
    <property type="entry name" value="Energy-coupling factor transporter ATP-binding protein EcfA"/>
    <property type="match status" value="1"/>
</dbReference>
<sequence>MSILSIEHISYSYEDGTKALKDVSFSVEPGEKTAFIGANGSGKSTTFLCLNGILKPQAGRILYKDKPISYSKKELLSLRSKVGIVFQEPDNQLFAASVVQEISFGLFNMKLPRCEIEKKVEAIVDYMGITPFAQKPVHLLSGGQKKQVALADILVMEPEVLLMDEPVSALDPVHTVMLHEKITELPKEGITIIVSTHDLDFALQWADKIVVFHQGLILKSGSPEEIFMDKELLVQAELIQPKVIELYTELTERGVLRENLPVPKDFQILKNYMIEAYYAKI</sequence>
<evidence type="ECO:0000256" key="6">
    <source>
        <dbReference type="ARBA" id="ARBA00022840"/>
    </source>
</evidence>
<evidence type="ECO:0000256" key="7">
    <source>
        <dbReference type="ARBA" id="ARBA00022967"/>
    </source>
</evidence>
<dbReference type="SMART" id="SM00382">
    <property type="entry name" value="AAA"/>
    <property type="match status" value="1"/>
</dbReference>